<dbReference type="InterPro" id="IPR024083">
    <property type="entry name" value="Fumarase/histidase_N"/>
</dbReference>
<accession>A0A2W2AL40</accession>
<dbReference type="SUPFAM" id="SSF48557">
    <property type="entry name" value="L-aspartase-like"/>
    <property type="match status" value="1"/>
</dbReference>
<dbReference type="Pfam" id="PF00221">
    <property type="entry name" value="Lyase_aromatic"/>
    <property type="match status" value="1"/>
</dbReference>
<protein>
    <submittedName>
        <fullName evidence="2">Aromatic amino acid lyase</fullName>
    </submittedName>
</protein>
<dbReference type="EMBL" id="QKTW01000016">
    <property type="protein sequence ID" value="PZF73020.1"/>
    <property type="molecule type" value="Genomic_DNA"/>
</dbReference>
<dbReference type="InterPro" id="IPR008948">
    <property type="entry name" value="L-Aspartase-like"/>
</dbReference>
<dbReference type="GO" id="GO:0016841">
    <property type="term" value="F:ammonia-lyase activity"/>
    <property type="evidence" value="ECO:0007669"/>
    <property type="project" value="UniProtKB-ARBA"/>
</dbReference>
<sequence>MISLGGKPLDIAAFEQIVLHQKDINISATAIKEVTRSYQFLQSFSKDKLIYGINTGFGPMAQYRIDDNDRKELQYNLIRSHSSGMGQLLSPLHTRALMLSRLNTMLLGYSGIHPETVQLITDLINNEAYPCVYAHGGVGASGDLVQLAHLALGLIGEGEFWFEGSIQKADKVFKKLKLKPLSIHIREGLAILNGTSAMNGIGGVNVIMAHRLVIWSTLLSLMINEMMEAYDDHFSVELNGVKRHNGQQQIASWMRAFGDKSKLLRKRHEYLYDKKVTEDVLVDKVQEYYSLRCVPQILGPIYDTVLNTEKVIIDEINSVNDNPIIDRKNKNIFHGGNFHGDYVALEMDKLKIAVTKLSMLADRQLNFILNPALNGKLPPFANAGRLGLNFGIQGMQYPATSTVAENQSLSTPMYIHSIPNNNDNQDIVSMGCNAAVMCSRVIDNAYEVLAVELIALVQAIDIRGISSKLSPATKWLYNGARSIFPYFKEDFAPSQKMREVKNWLTETDITGHFHKQL</sequence>
<evidence type="ECO:0000256" key="1">
    <source>
        <dbReference type="ARBA" id="ARBA00023239"/>
    </source>
</evidence>
<evidence type="ECO:0000313" key="3">
    <source>
        <dbReference type="Proteomes" id="UP000248745"/>
    </source>
</evidence>
<reference evidence="2 3" key="1">
    <citation type="submission" date="2018-06" db="EMBL/GenBank/DDBJ databases">
        <title>Mucibacter soli gen. nov., sp. nov., a new member of the family Chitinophagaceae producing mucin.</title>
        <authorList>
            <person name="Kim M.-K."/>
            <person name="Park S."/>
            <person name="Kim T.-S."/>
            <person name="Joung Y."/>
            <person name="Han J.-H."/>
            <person name="Kim S.B."/>
        </authorList>
    </citation>
    <scope>NUCLEOTIDE SEQUENCE [LARGE SCALE GENOMIC DNA]</scope>
    <source>
        <strain evidence="2 3">R1-15</strain>
    </source>
</reference>
<dbReference type="InterPro" id="IPR001106">
    <property type="entry name" value="Aromatic_Lyase"/>
</dbReference>
<dbReference type="FunFam" id="1.10.275.10:FF:000005">
    <property type="entry name" value="Histidine ammonia-lyase"/>
    <property type="match status" value="1"/>
</dbReference>
<dbReference type="Proteomes" id="UP000248745">
    <property type="component" value="Unassembled WGS sequence"/>
</dbReference>
<comment type="caution">
    <text evidence="2">The sequence shown here is derived from an EMBL/GenBank/DDBJ whole genome shotgun (WGS) entry which is preliminary data.</text>
</comment>
<dbReference type="Gene3D" id="1.20.200.10">
    <property type="entry name" value="Fumarase/aspartase (Central domain)"/>
    <property type="match status" value="1"/>
</dbReference>
<keyword evidence="3" id="KW-1185">Reference proteome</keyword>
<name>A0A2W2AL40_9BACT</name>
<proteinExistence type="predicted"/>
<dbReference type="OrthoDB" id="9806955at2"/>
<gene>
    <name evidence="2" type="ORF">DN068_11465</name>
</gene>
<dbReference type="Gene3D" id="1.10.275.10">
    <property type="entry name" value="Fumarase/aspartase (N-terminal domain)"/>
    <property type="match status" value="1"/>
</dbReference>
<dbReference type="PANTHER" id="PTHR10362">
    <property type="entry name" value="HISTIDINE AMMONIA-LYASE"/>
    <property type="match status" value="1"/>
</dbReference>
<dbReference type="AlphaFoldDB" id="A0A2W2AL40"/>
<keyword evidence="1 2" id="KW-0456">Lyase</keyword>
<organism evidence="2 3">
    <name type="scientific">Taibaiella soli</name>
    <dbReference type="NCBI Taxonomy" id="1649169"/>
    <lineage>
        <taxon>Bacteria</taxon>
        <taxon>Pseudomonadati</taxon>
        <taxon>Bacteroidota</taxon>
        <taxon>Chitinophagia</taxon>
        <taxon>Chitinophagales</taxon>
        <taxon>Chitinophagaceae</taxon>
        <taxon>Taibaiella</taxon>
    </lineage>
</organism>
<dbReference type="RefSeq" id="WP_110999052.1">
    <property type="nucleotide sequence ID" value="NZ_QKTW01000016.1"/>
</dbReference>
<evidence type="ECO:0000313" key="2">
    <source>
        <dbReference type="EMBL" id="PZF73020.1"/>
    </source>
</evidence>
<dbReference type="CDD" id="cd00332">
    <property type="entry name" value="PAL-HAL"/>
    <property type="match status" value="1"/>
</dbReference>